<dbReference type="CDD" id="cd00190">
    <property type="entry name" value="Tryp_SPc"/>
    <property type="match status" value="1"/>
</dbReference>
<dbReference type="GO" id="GO:0006508">
    <property type="term" value="P:proteolysis"/>
    <property type="evidence" value="ECO:0007669"/>
    <property type="project" value="InterPro"/>
</dbReference>
<feature type="compositionally biased region" description="Low complexity" evidence="9">
    <location>
        <begin position="90"/>
        <end position="119"/>
    </location>
</feature>
<keyword evidence="12" id="KW-1185">Reference proteome</keyword>
<keyword evidence="3" id="KW-0399">Innate immunity</keyword>
<dbReference type="FunFam" id="2.40.10.10:FF:000028">
    <property type="entry name" value="Serine protease easter"/>
    <property type="match status" value="1"/>
</dbReference>
<evidence type="ECO:0000256" key="2">
    <source>
        <dbReference type="ARBA" id="ARBA00022525"/>
    </source>
</evidence>
<dbReference type="InterPro" id="IPR051487">
    <property type="entry name" value="Ser/Thr_Proteases_Immune/Dev"/>
</dbReference>
<feature type="region of interest" description="Disordered" evidence="9">
    <location>
        <begin position="205"/>
        <end position="279"/>
    </location>
</feature>
<evidence type="ECO:0000256" key="3">
    <source>
        <dbReference type="ARBA" id="ARBA00022588"/>
    </source>
</evidence>
<keyword evidence="6" id="KW-1015">Disulfide bond</keyword>
<keyword evidence="4" id="KW-0732">Signal</keyword>
<dbReference type="InterPro" id="IPR001254">
    <property type="entry name" value="Trypsin_dom"/>
</dbReference>
<protein>
    <recommendedName>
        <fullName evidence="10">Peptidase S1 domain-containing protein</fullName>
    </recommendedName>
</protein>
<sequence length="898" mass="91206">KCTGGECVKLHLCPNGELNTDGANIIDIRFNPDNECEDYLLKCCPYPEDDDEIVVPPPASVPETSPVPVQVPVGTDPVPVTVPYPGPTGAGTVPPGQGTGPVPSTPSGPGDLGTGKKPTGAGGPASGLGGGGSGGGYGKPHGQGQGQGYGQGHGQGHGGGCRGDSSCSGPSSSAESDEQTVLVGANQISNGGLGGTAANQVRDPEQVPQVQGGGPPVAGAGAKPPAGSGAGPAGGQLSGAGGKPQQGTAGTGQQGGGATGGVPSQKPGQQGTGAAGGPGTGAVLKNRWLEVLELLLKSLDNKVLVLQQVWQVLDNKVPEELVAQVQAVLPRKSLDSKVLEDLEVLEQEDNKVLEVLALQEDNKDLEVQALQEDNKVLEELEVLEQVQEDNKVLAELEVLEQEDNKDLVQVQEDNRVLEELEVLEQMPVPGHQGTGGAGGPATGVGGQQGPGTGAGGAPSQKPGQQGTGGAGGLGTGAGGQQGPGGAGGPGTGVVGGPDQKPGQQGTGGPGAGLGSSQKPGGAAGSPSGTGQGQPGYGGSAGAQGGQPGVTGLNALGSGKDSGPAQGKQPGGAGQHHAGPGGAKQPGTGGGYNTGGVKGTQPDKVGTGTQNPLDKTVSVPQKCGLRNVDGVGFRITGDNDGESEYGEFPWMVAILKEEKALDQVINVYQCGGSLIHPSVVLTAAHCVQNRKIEEVKVRLGEWDTQTKNEMFDYQDRNVVEIVSHAEFYKGGLFNDVALLFLEKPAELMETVNTICLPPANHNFDMSRCFASGWGKDVFGKQGTYQVILKKIELPIMPNEACQKALRTTRLGRRFKLHSSFICAGGEKGRDTCKGDGGSPLICPIPGSVNHYYQAGMVAWGIGCGEDGIPGVYVNVPLFRGWIDDHLRQRNITDSFYLYS</sequence>
<accession>A0A182K7B9</accession>
<dbReference type="Gene3D" id="2.40.10.10">
    <property type="entry name" value="Trypsin-like serine proteases"/>
    <property type="match status" value="2"/>
</dbReference>
<dbReference type="GO" id="GO:0045087">
    <property type="term" value="P:innate immune response"/>
    <property type="evidence" value="ECO:0007669"/>
    <property type="project" value="UniProtKB-KW"/>
</dbReference>
<proteinExistence type="inferred from homology"/>
<evidence type="ECO:0000256" key="1">
    <source>
        <dbReference type="ARBA" id="ARBA00004613"/>
    </source>
</evidence>
<evidence type="ECO:0000256" key="8">
    <source>
        <dbReference type="ARBA" id="ARBA00024195"/>
    </source>
</evidence>
<feature type="compositionally biased region" description="Gly residues" evidence="9">
    <location>
        <begin position="432"/>
        <end position="456"/>
    </location>
</feature>
<dbReference type="PROSITE" id="PS50240">
    <property type="entry name" value="TRYPSIN_DOM"/>
    <property type="match status" value="1"/>
</dbReference>
<dbReference type="SUPFAM" id="SSF50494">
    <property type="entry name" value="Trypsin-like serine proteases"/>
    <property type="match status" value="1"/>
</dbReference>
<dbReference type="InterPro" id="IPR043504">
    <property type="entry name" value="Peptidase_S1_PA_chymotrypsin"/>
</dbReference>
<feature type="compositionally biased region" description="Gly residues" evidence="9">
    <location>
        <begin position="465"/>
        <end position="495"/>
    </location>
</feature>
<evidence type="ECO:0000259" key="10">
    <source>
        <dbReference type="PROSITE" id="PS50240"/>
    </source>
</evidence>
<dbReference type="PANTHER" id="PTHR24256">
    <property type="entry name" value="TRYPTASE-RELATED"/>
    <property type="match status" value="1"/>
</dbReference>
<feature type="compositionally biased region" description="Gly residues" evidence="9">
    <location>
        <begin position="504"/>
        <end position="513"/>
    </location>
</feature>
<feature type="compositionally biased region" description="Low complexity" evidence="9">
    <location>
        <begin position="217"/>
        <end position="227"/>
    </location>
</feature>
<feature type="region of interest" description="Disordered" evidence="9">
    <location>
        <begin position="427"/>
        <end position="616"/>
    </location>
</feature>
<comment type="subcellular location">
    <subcellularLocation>
        <location evidence="1">Secreted</location>
    </subcellularLocation>
</comment>
<dbReference type="Pfam" id="PF18322">
    <property type="entry name" value="CLIP_1"/>
    <property type="match status" value="1"/>
</dbReference>
<dbReference type="SMART" id="SM00020">
    <property type="entry name" value="Tryp_SPc"/>
    <property type="match status" value="1"/>
</dbReference>
<dbReference type="PRINTS" id="PR00722">
    <property type="entry name" value="CHYMOTRYPSIN"/>
</dbReference>
<evidence type="ECO:0000313" key="12">
    <source>
        <dbReference type="Proteomes" id="UP000075881"/>
    </source>
</evidence>
<dbReference type="AlphaFoldDB" id="A0A182K7B9"/>
<dbReference type="Proteomes" id="UP000075881">
    <property type="component" value="Unassembled WGS sequence"/>
</dbReference>
<evidence type="ECO:0000256" key="4">
    <source>
        <dbReference type="ARBA" id="ARBA00022729"/>
    </source>
</evidence>
<dbReference type="VEuPathDB" id="VectorBase:ACHR006654"/>
<evidence type="ECO:0000256" key="9">
    <source>
        <dbReference type="SAM" id="MobiDB-lite"/>
    </source>
</evidence>
<evidence type="ECO:0000256" key="7">
    <source>
        <dbReference type="ARBA" id="ARBA00023180"/>
    </source>
</evidence>
<dbReference type="InterPro" id="IPR001314">
    <property type="entry name" value="Peptidase_S1A"/>
</dbReference>
<reference evidence="12" key="1">
    <citation type="submission" date="2013-03" db="EMBL/GenBank/DDBJ databases">
        <title>The Genome Sequence of Anopheles christyi ACHKN1017.</title>
        <authorList>
            <consortium name="The Broad Institute Genomics Platform"/>
            <person name="Neafsey D.E."/>
            <person name="Besansky N."/>
            <person name="Walker B."/>
            <person name="Young S.K."/>
            <person name="Zeng Q."/>
            <person name="Gargeya S."/>
            <person name="Fitzgerald M."/>
            <person name="Haas B."/>
            <person name="Abouelleil A."/>
            <person name="Allen A.W."/>
            <person name="Alvarado L."/>
            <person name="Arachchi H.M."/>
            <person name="Berlin A.M."/>
            <person name="Chapman S.B."/>
            <person name="Gainer-Dewar J."/>
            <person name="Goldberg J."/>
            <person name="Griggs A."/>
            <person name="Gujja S."/>
            <person name="Hansen M."/>
            <person name="Howarth C."/>
            <person name="Imamovic A."/>
            <person name="Ireland A."/>
            <person name="Larimer J."/>
            <person name="McCowan C."/>
            <person name="Murphy C."/>
            <person name="Pearson M."/>
            <person name="Poon T.W."/>
            <person name="Priest M."/>
            <person name="Roberts A."/>
            <person name="Saif S."/>
            <person name="Shea T."/>
            <person name="Sisk P."/>
            <person name="Sykes S."/>
            <person name="Wortman J."/>
            <person name="Nusbaum C."/>
            <person name="Birren B."/>
        </authorList>
    </citation>
    <scope>NUCLEOTIDE SEQUENCE [LARGE SCALE GENOMIC DNA]</scope>
    <source>
        <strain evidence="12">ACHKN1017</strain>
    </source>
</reference>
<feature type="compositionally biased region" description="Low complexity" evidence="9">
    <location>
        <begin position="163"/>
        <end position="174"/>
    </location>
</feature>
<evidence type="ECO:0000256" key="5">
    <source>
        <dbReference type="ARBA" id="ARBA00022859"/>
    </source>
</evidence>
<organism evidence="11 12">
    <name type="scientific">Anopheles christyi</name>
    <dbReference type="NCBI Taxonomy" id="43041"/>
    <lineage>
        <taxon>Eukaryota</taxon>
        <taxon>Metazoa</taxon>
        <taxon>Ecdysozoa</taxon>
        <taxon>Arthropoda</taxon>
        <taxon>Hexapoda</taxon>
        <taxon>Insecta</taxon>
        <taxon>Pterygota</taxon>
        <taxon>Neoptera</taxon>
        <taxon>Endopterygota</taxon>
        <taxon>Diptera</taxon>
        <taxon>Nematocera</taxon>
        <taxon>Culicoidea</taxon>
        <taxon>Culicidae</taxon>
        <taxon>Anophelinae</taxon>
        <taxon>Anopheles</taxon>
    </lineage>
</organism>
<dbReference type="Pfam" id="PF00089">
    <property type="entry name" value="Trypsin"/>
    <property type="match status" value="1"/>
</dbReference>
<feature type="compositionally biased region" description="Gly residues" evidence="9">
    <location>
        <begin position="120"/>
        <end position="162"/>
    </location>
</feature>
<reference evidence="11" key="2">
    <citation type="submission" date="2020-05" db="UniProtKB">
        <authorList>
            <consortium name="EnsemblMetazoa"/>
        </authorList>
    </citation>
    <scope>IDENTIFICATION</scope>
    <source>
        <strain evidence="11">ACHKN1017</strain>
    </source>
</reference>
<keyword evidence="2" id="KW-0964">Secreted</keyword>
<feature type="compositionally biased region" description="Gly residues" evidence="9">
    <location>
        <begin position="228"/>
        <end position="260"/>
    </location>
</feature>
<dbReference type="GO" id="GO:0004252">
    <property type="term" value="F:serine-type endopeptidase activity"/>
    <property type="evidence" value="ECO:0007669"/>
    <property type="project" value="InterPro"/>
</dbReference>
<dbReference type="InterPro" id="IPR018114">
    <property type="entry name" value="TRYPSIN_HIS"/>
</dbReference>
<feature type="compositionally biased region" description="Gly residues" evidence="9">
    <location>
        <begin position="521"/>
        <end position="548"/>
    </location>
</feature>
<keyword evidence="7" id="KW-0325">Glycoprotein</keyword>
<feature type="compositionally biased region" description="Gly residues" evidence="9">
    <location>
        <begin position="270"/>
        <end position="279"/>
    </location>
</feature>
<dbReference type="PROSITE" id="PS00134">
    <property type="entry name" value="TRYPSIN_HIS"/>
    <property type="match status" value="1"/>
</dbReference>
<dbReference type="FunFam" id="2.40.10.10:FF:000140">
    <property type="entry name" value="CLIP-domain serine protease"/>
    <property type="match status" value="1"/>
</dbReference>
<comment type="similarity">
    <text evidence="8">Belongs to the peptidase S1 family. CLIP subfamily.</text>
</comment>
<dbReference type="EnsemblMetazoa" id="ACHR006654-RA">
    <property type="protein sequence ID" value="ACHR006654-PA"/>
    <property type="gene ID" value="ACHR006654"/>
</dbReference>
<feature type="region of interest" description="Disordered" evidence="9">
    <location>
        <begin position="82"/>
        <end position="179"/>
    </location>
</feature>
<keyword evidence="5" id="KW-0391">Immunity</keyword>
<name>A0A182K7B9_9DIPT</name>
<evidence type="ECO:0000313" key="11">
    <source>
        <dbReference type="EnsemblMetazoa" id="ACHR006654-PA"/>
    </source>
</evidence>
<dbReference type="InterPro" id="IPR041515">
    <property type="entry name" value="PPAF-2-like_Clip"/>
</dbReference>
<dbReference type="InterPro" id="IPR009003">
    <property type="entry name" value="Peptidase_S1_PA"/>
</dbReference>
<dbReference type="GO" id="GO:0005576">
    <property type="term" value="C:extracellular region"/>
    <property type="evidence" value="ECO:0007669"/>
    <property type="project" value="UniProtKB-SubCell"/>
</dbReference>
<feature type="domain" description="Peptidase S1" evidence="10">
    <location>
        <begin position="634"/>
        <end position="886"/>
    </location>
</feature>
<evidence type="ECO:0000256" key="6">
    <source>
        <dbReference type="ARBA" id="ARBA00023157"/>
    </source>
</evidence>
<dbReference type="STRING" id="43041.A0A182K7B9"/>
<feature type="compositionally biased region" description="Gly residues" evidence="9">
    <location>
        <begin position="568"/>
        <end position="597"/>
    </location>
</feature>